<sequence length="103" mass="11275">MEGKRFGHFEWRLVVEQGGILSFLFPISFMQGGEAILTAGATSLLEAPWSRQSISARKGDSLFSDFATAGAGIYFGKPRGFGTNEDGEDFGFNTEIYVEHEVS</sequence>
<comment type="caution">
    <text evidence="1">The sequence shown here is derived from an EMBL/GenBank/DDBJ whole genome shotgun (WGS) entry which is preliminary data.</text>
</comment>
<gene>
    <name evidence="1" type="ORF">HKW66_Vig0117190</name>
</gene>
<evidence type="ECO:0000313" key="1">
    <source>
        <dbReference type="EMBL" id="KAG2384628.1"/>
    </source>
</evidence>
<protein>
    <submittedName>
        <fullName evidence="1">3-isopropylmalate dehydrogenase</fullName>
    </submittedName>
</protein>
<accession>A0A8T0JVH2</accession>
<reference evidence="1 2" key="1">
    <citation type="submission" date="2020-05" db="EMBL/GenBank/DDBJ databases">
        <title>Vigna angularis (adzuki bean) Var. LongXiaoDou No. 4 denovo assembly.</title>
        <authorList>
            <person name="Xiang H."/>
        </authorList>
    </citation>
    <scope>NUCLEOTIDE SEQUENCE [LARGE SCALE GENOMIC DNA]</scope>
    <source>
        <tissue evidence="1">Leaf</tissue>
    </source>
</reference>
<organism evidence="1 2">
    <name type="scientific">Phaseolus angularis</name>
    <name type="common">Azuki bean</name>
    <name type="synonym">Vigna angularis</name>
    <dbReference type="NCBI Taxonomy" id="3914"/>
    <lineage>
        <taxon>Eukaryota</taxon>
        <taxon>Viridiplantae</taxon>
        <taxon>Streptophyta</taxon>
        <taxon>Embryophyta</taxon>
        <taxon>Tracheophyta</taxon>
        <taxon>Spermatophyta</taxon>
        <taxon>Magnoliopsida</taxon>
        <taxon>eudicotyledons</taxon>
        <taxon>Gunneridae</taxon>
        <taxon>Pentapetalae</taxon>
        <taxon>rosids</taxon>
        <taxon>fabids</taxon>
        <taxon>Fabales</taxon>
        <taxon>Fabaceae</taxon>
        <taxon>Papilionoideae</taxon>
        <taxon>50 kb inversion clade</taxon>
        <taxon>NPAAA clade</taxon>
        <taxon>indigoferoid/millettioid clade</taxon>
        <taxon>Phaseoleae</taxon>
        <taxon>Vigna</taxon>
    </lineage>
</organism>
<dbReference type="AlphaFoldDB" id="A0A8T0JVH2"/>
<evidence type="ECO:0000313" key="2">
    <source>
        <dbReference type="Proteomes" id="UP000743370"/>
    </source>
</evidence>
<dbReference type="EMBL" id="JABFOF010000008">
    <property type="protein sequence ID" value="KAG2384628.1"/>
    <property type="molecule type" value="Genomic_DNA"/>
</dbReference>
<proteinExistence type="predicted"/>
<dbReference type="Proteomes" id="UP000743370">
    <property type="component" value="Unassembled WGS sequence"/>
</dbReference>
<name>A0A8T0JVH2_PHAAN</name>